<accession>A0A5B7JZ99</accession>
<keyword evidence="2" id="KW-1185">Reference proteome</keyword>
<sequence length="14" mass="1665">MMFASKHSGNSRRR</sequence>
<dbReference type="Proteomes" id="UP000324222">
    <property type="component" value="Unassembled WGS sequence"/>
</dbReference>
<gene>
    <name evidence="1" type="ORF">E2C01_093641</name>
</gene>
<reference evidence="1 2" key="1">
    <citation type="submission" date="2019-05" db="EMBL/GenBank/DDBJ databases">
        <title>Another draft genome of Portunus trituberculatus and its Hox gene families provides insights of decapod evolution.</title>
        <authorList>
            <person name="Jeong J.-H."/>
            <person name="Song I."/>
            <person name="Kim S."/>
            <person name="Choi T."/>
            <person name="Kim D."/>
            <person name="Ryu S."/>
            <person name="Kim W."/>
        </authorList>
    </citation>
    <scope>NUCLEOTIDE SEQUENCE [LARGE SCALE GENOMIC DNA]</scope>
    <source>
        <tissue evidence="1">Muscle</tissue>
    </source>
</reference>
<evidence type="ECO:0000313" key="2">
    <source>
        <dbReference type="Proteomes" id="UP000324222"/>
    </source>
</evidence>
<organism evidence="1 2">
    <name type="scientific">Portunus trituberculatus</name>
    <name type="common">Swimming crab</name>
    <name type="synonym">Neptunus trituberculatus</name>
    <dbReference type="NCBI Taxonomy" id="210409"/>
    <lineage>
        <taxon>Eukaryota</taxon>
        <taxon>Metazoa</taxon>
        <taxon>Ecdysozoa</taxon>
        <taxon>Arthropoda</taxon>
        <taxon>Crustacea</taxon>
        <taxon>Multicrustacea</taxon>
        <taxon>Malacostraca</taxon>
        <taxon>Eumalacostraca</taxon>
        <taxon>Eucarida</taxon>
        <taxon>Decapoda</taxon>
        <taxon>Pleocyemata</taxon>
        <taxon>Brachyura</taxon>
        <taxon>Eubrachyura</taxon>
        <taxon>Portunoidea</taxon>
        <taxon>Portunidae</taxon>
        <taxon>Portuninae</taxon>
        <taxon>Portunus</taxon>
    </lineage>
</organism>
<proteinExistence type="predicted"/>
<evidence type="ECO:0000313" key="1">
    <source>
        <dbReference type="EMBL" id="MPC98278.1"/>
    </source>
</evidence>
<protein>
    <submittedName>
        <fullName evidence="1">Uncharacterized protein</fullName>
    </submittedName>
</protein>
<name>A0A5B7JZ99_PORTR</name>
<comment type="caution">
    <text evidence="1">The sequence shown here is derived from an EMBL/GenBank/DDBJ whole genome shotgun (WGS) entry which is preliminary data.</text>
</comment>
<dbReference type="EMBL" id="VSRR010113406">
    <property type="protein sequence ID" value="MPC98278.1"/>
    <property type="molecule type" value="Genomic_DNA"/>
</dbReference>